<reference evidence="3" key="1">
    <citation type="journal article" date="2019" name="Int. J. Syst. Evol. Microbiol.">
        <title>The Global Catalogue of Microorganisms (GCM) 10K type strain sequencing project: providing services to taxonomists for standard genome sequencing and annotation.</title>
        <authorList>
            <consortium name="The Broad Institute Genomics Platform"/>
            <consortium name="The Broad Institute Genome Sequencing Center for Infectious Disease"/>
            <person name="Wu L."/>
            <person name="Ma J."/>
        </authorList>
    </citation>
    <scope>NUCLEOTIDE SEQUENCE [LARGE SCALE GENOMIC DNA]</scope>
    <source>
        <strain evidence="3">KACC 12633</strain>
    </source>
</reference>
<organism evidence="2 3">
    <name type="scientific">Kaistia terrae</name>
    <dbReference type="NCBI Taxonomy" id="537017"/>
    <lineage>
        <taxon>Bacteria</taxon>
        <taxon>Pseudomonadati</taxon>
        <taxon>Pseudomonadota</taxon>
        <taxon>Alphaproteobacteria</taxon>
        <taxon>Hyphomicrobiales</taxon>
        <taxon>Kaistiaceae</taxon>
        <taxon>Kaistia</taxon>
    </lineage>
</organism>
<evidence type="ECO:0000256" key="1">
    <source>
        <dbReference type="SAM" id="Coils"/>
    </source>
</evidence>
<comment type="caution">
    <text evidence="2">The sequence shown here is derived from an EMBL/GenBank/DDBJ whole genome shotgun (WGS) entry which is preliminary data.</text>
</comment>
<proteinExistence type="predicted"/>
<evidence type="ECO:0000313" key="3">
    <source>
        <dbReference type="Proteomes" id="UP001596150"/>
    </source>
</evidence>
<accession>A0ABW0Q2F7</accession>
<gene>
    <name evidence="2" type="ORF">ACFPP9_24470</name>
</gene>
<feature type="coiled-coil region" evidence="1">
    <location>
        <begin position="153"/>
        <end position="180"/>
    </location>
</feature>
<dbReference type="Proteomes" id="UP001596150">
    <property type="component" value="Unassembled WGS sequence"/>
</dbReference>
<protein>
    <submittedName>
        <fullName evidence="2">Uncharacterized protein</fullName>
    </submittedName>
</protein>
<keyword evidence="3" id="KW-1185">Reference proteome</keyword>
<sequence>MISNGAMREALQIAELTATDERRLRILDTLFKELAARGWQINLEKSREFSAAHEEGQIYFKLNERIRRESIARRPPTNAFEELIWRPTTQIFHRTGSLVFEINSRGSDIRSKWEDSEKAGVEERLPEILGSFLLWARLWKHEKPQRQLRAAQMAEAQSLRKEQMAEAARVREAAQTEQRQERERWAALLGASEAWRDAAVARAFVEELATRIGSSDEPIDGKPTSDWLEWARRRIAETDPLTGGAMAALRRILGKS</sequence>
<keyword evidence="1" id="KW-0175">Coiled coil</keyword>
<name>A0ABW0Q2F7_9HYPH</name>
<dbReference type="EMBL" id="JBHSML010000030">
    <property type="protein sequence ID" value="MFC5518940.1"/>
    <property type="molecule type" value="Genomic_DNA"/>
</dbReference>
<dbReference type="RefSeq" id="WP_266346378.1">
    <property type="nucleotide sequence ID" value="NZ_JAPKNH010000016.1"/>
</dbReference>
<evidence type="ECO:0000313" key="2">
    <source>
        <dbReference type="EMBL" id="MFC5518940.1"/>
    </source>
</evidence>